<evidence type="ECO:0008006" key="4">
    <source>
        <dbReference type="Google" id="ProtNLM"/>
    </source>
</evidence>
<gene>
    <name evidence="1" type="ORF">RCC75_00970</name>
    <name evidence="2" type="ORF">RCG00_06710</name>
</gene>
<evidence type="ECO:0000313" key="2">
    <source>
        <dbReference type="EMBL" id="WML88057.1"/>
    </source>
</evidence>
<dbReference type="EMBL" id="JAVFKN010000001">
    <property type="protein sequence ID" value="MDQ5767081.1"/>
    <property type="molecule type" value="Genomic_DNA"/>
</dbReference>
<evidence type="ECO:0000313" key="1">
    <source>
        <dbReference type="EMBL" id="MDQ5767081.1"/>
    </source>
</evidence>
<protein>
    <recommendedName>
        <fullName evidence="4">WxL domain-containing protein</fullName>
    </recommendedName>
</protein>
<dbReference type="EMBL" id="CP133217">
    <property type="protein sequence ID" value="WML88057.1"/>
    <property type="molecule type" value="Genomic_DNA"/>
</dbReference>
<name>A0AA51R0I4_9GAMM</name>
<evidence type="ECO:0000313" key="3">
    <source>
        <dbReference type="Proteomes" id="UP001223336"/>
    </source>
</evidence>
<sequence>MTQSPTFSINNNSKSVIKMKLLKPSLLASSTLLLALTGTAFGEANMSFSAPGGTAPSPVNANVKFTINVPEILILRIGDWGATENNPIWNYAFGGHASLSGASPSYAGGNATQADWDSLTSSIPEQTATTDGTLQVAVFSNTGKAKLSISAINDFDPVATGFAKPSLSEIEATSGGSSTPIDPANLNTFAVGNAVDLTAVAGIAKATDTWTYKYQPTTTPAAGKYDASVTYTLASL</sequence>
<dbReference type="Proteomes" id="UP001223336">
    <property type="component" value="Unassembled WGS sequence"/>
</dbReference>
<dbReference type="Proteomes" id="UP001229862">
    <property type="component" value="Chromosome"/>
</dbReference>
<organism evidence="2">
    <name type="scientific">Thiothrix subterranea</name>
    <dbReference type="NCBI Taxonomy" id="2735563"/>
    <lineage>
        <taxon>Bacteria</taxon>
        <taxon>Pseudomonadati</taxon>
        <taxon>Pseudomonadota</taxon>
        <taxon>Gammaproteobacteria</taxon>
        <taxon>Thiotrichales</taxon>
        <taxon>Thiotrichaceae</taxon>
        <taxon>Thiothrix</taxon>
    </lineage>
</organism>
<dbReference type="RefSeq" id="WP_308133312.1">
    <property type="nucleotide sequence ID" value="NZ_CP133217.1"/>
</dbReference>
<accession>A0AA51R0I4</accession>
<proteinExistence type="predicted"/>
<dbReference type="AlphaFoldDB" id="A0AA51R0I4"/>
<reference evidence="2 3" key="1">
    <citation type="submission" date="2023-08" db="EMBL/GenBank/DDBJ databases">
        <title>New molecular markers tilS and rpoB for phylogenetic and monitoring studies of the genus Thiothrix biodiversity.</title>
        <authorList>
            <person name="Ravin N.V."/>
            <person name="Smolyakov D."/>
            <person name="Markov N.D."/>
            <person name="Beletsky A.V."/>
            <person name="Mardanov A.V."/>
            <person name="Rudenko T.S."/>
            <person name="Grabovich M.Y."/>
        </authorList>
    </citation>
    <scope>NUCLEOTIDE SEQUENCE</scope>
    <source>
        <strain evidence="2">DNT52</strain>
        <strain evidence="1 3">H33</strain>
    </source>
</reference>
<keyword evidence="3" id="KW-1185">Reference proteome</keyword>